<comment type="subcellular location">
    <subcellularLocation>
        <location evidence="1 7">Cell membrane</location>
        <topology evidence="1 7">Multi-pass membrane protein</topology>
    </subcellularLocation>
</comment>
<dbReference type="EMBL" id="JABBPN010000016">
    <property type="protein sequence ID" value="NMO97234.1"/>
    <property type="molecule type" value="Genomic_DNA"/>
</dbReference>
<dbReference type="Gene3D" id="1.10.3720.10">
    <property type="entry name" value="MetI-like"/>
    <property type="match status" value="1"/>
</dbReference>
<reference evidence="9 10" key="1">
    <citation type="submission" date="2020-04" db="EMBL/GenBank/DDBJ databases">
        <title>Paenibacillus algicola sp. nov., a novel marine bacterium producing alginate lyase.</title>
        <authorList>
            <person name="Huang H."/>
        </authorList>
    </citation>
    <scope>NUCLEOTIDE SEQUENCE [LARGE SCALE GENOMIC DNA]</scope>
    <source>
        <strain evidence="9 10">L7-75</strain>
    </source>
</reference>
<keyword evidence="2 7" id="KW-0813">Transport</keyword>
<keyword evidence="6 7" id="KW-0472">Membrane</keyword>
<feature type="domain" description="ABC transmembrane type-1" evidence="8">
    <location>
        <begin position="76"/>
        <end position="266"/>
    </location>
</feature>
<name>A0A848MCS3_PAELE</name>
<evidence type="ECO:0000256" key="6">
    <source>
        <dbReference type="ARBA" id="ARBA00023136"/>
    </source>
</evidence>
<comment type="similarity">
    <text evidence="7">Belongs to the binding-protein-dependent transport system permease family.</text>
</comment>
<keyword evidence="10" id="KW-1185">Reference proteome</keyword>
<dbReference type="PROSITE" id="PS50928">
    <property type="entry name" value="ABC_TM1"/>
    <property type="match status" value="1"/>
</dbReference>
<evidence type="ECO:0000313" key="10">
    <source>
        <dbReference type="Proteomes" id="UP000565468"/>
    </source>
</evidence>
<dbReference type="GO" id="GO:0055085">
    <property type="term" value="P:transmembrane transport"/>
    <property type="evidence" value="ECO:0007669"/>
    <property type="project" value="InterPro"/>
</dbReference>
<evidence type="ECO:0000256" key="2">
    <source>
        <dbReference type="ARBA" id="ARBA00022448"/>
    </source>
</evidence>
<dbReference type="GO" id="GO:0005886">
    <property type="term" value="C:plasma membrane"/>
    <property type="evidence" value="ECO:0007669"/>
    <property type="project" value="UniProtKB-SubCell"/>
</dbReference>
<evidence type="ECO:0000313" key="9">
    <source>
        <dbReference type="EMBL" id="NMO97234.1"/>
    </source>
</evidence>
<dbReference type="InterPro" id="IPR000515">
    <property type="entry name" value="MetI-like"/>
</dbReference>
<feature type="transmembrane region" description="Helical" evidence="7">
    <location>
        <begin position="12"/>
        <end position="35"/>
    </location>
</feature>
<dbReference type="Pfam" id="PF00528">
    <property type="entry name" value="BPD_transp_1"/>
    <property type="match status" value="1"/>
</dbReference>
<comment type="caution">
    <text evidence="9">The sequence shown here is derived from an EMBL/GenBank/DDBJ whole genome shotgun (WGS) entry which is preliminary data.</text>
</comment>
<sequence length="282" mass="31379">MKTKTRSKSAMSISDIIVQVLMMLAALIFLSPFYFLLVNSVKTLGDIMVNAADWPAQFHWSNYSNAWKMTRFPEALTNSLIITIISNLLIALFSAMAAYRLVRANTGLNRFIFMMFVSAMVIPFQSIMIPLLKVIGWLGVTNSMFGLILSYMGLGIPLSIFLFHGFVKSIPLEIEEAGTVDGASSYGVFGRIVLPMLKPMLVTVIILNCLWIWNDYLLPSLILQSPELRTIPLATFAFFGQYSKQWDIALPALVLGITPIIIFFLSLQRYIVEGVAAGSVKG</sequence>
<dbReference type="SUPFAM" id="SSF161098">
    <property type="entry name" value="MetI-like"/>
    <property type="match status" value="1"/>
</dbReference>
<evidence type="ECO:0000259" key="8">
    <source>
        <dbReference type="PROSITE" id="PS50928"/>
    </source>
</evidence>
<evidence type="ECO:0000256" key="3">
    <source>
        <dbReference type="ARBA" id="ARBA00022475"/>
    </source>
</evidence>
<feature type="transmembrane region" description="Helical" evidence="7">
    <location>
        <begin position="144"/>
        <end position="167"/>
    </location>
</feature>
<feature type="transmembrane region" description="Helical" evidence="7">
    <location>
        <begin position="188"/>
        <end position="213"/>
    </location>
</feature>
<feature type="transmembrane region" description="Helical" evidence="7">
    <location>
        <begin position="79"/>
        <end position="99"/>
    </location>
</feature>
<dbReference type="AlphaFoldDB" id="A0A848MCS3"/>
<dbReference type="Proteomes" id="UP000565468">
    <property type="component" value="Unassembled WGS sequence"/>
</dbReference>
<gene>
    <name evidence="9" type="ORF">HII30_15830</name>
</gene>
<keyword evidence="4 7" id="KW-0812">Transmembrane</keyword>
<keyword evidence="3" id="KW-1003">Cell membrane</keyword>
<dbReference type="PANTHER" id="PTHR43744">
    <property type="entry name" value="ABC TRANSPORTER PERMEASE PROTEIN MG189-RELATED-RELATED"/>
    <property type="match status" value="1"/>
</dbReference>
<feature type="transmembrane region" description="Helical" evidence="7">
    <location>
        <begin position="248"/>
        <end position="267"/>
    </location>
</feature>
<dbReference type="CDD" id="cd06261">
    <property type="entry name" value="TM_PBP2"/>
    <property type="match status" value="1"/>
</dbReference>
<evidence type="ECO:0000256" key="1">
    <source>
        <dbReference type="ARBA" id="ARBA00004651"/>
    </source>
</evidence>
<organism evidence="9 10">
    <name type="scientific">Paenibacillus lemnae</name>
    <dbReference type="NCBI Taxonomy" id="1330551"/>
    <lineage>
        <taxon>Bacteria</taxon>
        <taxon>Bacillati</taxon>
        <taxon>Bacillota</taxon>
        <taxon>Bacilli</taxon>
        <taxon>Bacillales</taxon>
        <taxon>Paenibacillaceae</taxon>
        <taxon>Paenibacillus</taxon>
    </lineage>
</organism>
<evidence type="ECO:0000256" key="5">
    <source>
        <dbReference type="ARBA" id="ARBA00022989"/>
    </source>
</evidence>
<accession>A0A848MCS3</accession>
<proteinExistence type="inferred from homology"/>
<keyword evidence="5 7" id="KW-1133">Transmembrane helix</keyword>
<protein>
    <submittedName>
        <fullName evidence="9">Carbohydrate ABC transporter permease</fullName>
    </submittedName>
</protein>
<evidence type="ECO:0000256" key="7">
    <source>
        <dbReference type="RuleBase" id="RU363032"/>
    </source>
</evidence>
<dbReference type="PANTHER" id="PTHR43744:SF12">
    <property type="entry name" value="ABC TRANSPORTER PERMEASE PROTEIN MG189-RELATED"/>
    <property type="match status" value="1"/>
</dbReference>
<feature type="transmembrane region" description="Helical" evidence="7">
    <location>
        <begin position="111"/>
        <end position="132"/>
    </location>
</feature>
<evidence type="ECO:0000256" key="4">
    <source>
        <dbReference type="ARBA" id="ARBA00022692"/>
    </source>
</evidence>
<dbReference type="InterPro" id="IPR035906">
    <property type="entry name" value="MetI-like_sf"/>
</dbReference>